<dbReference type="AlphaFoldDB" id="A0A6J7I244"/>
<name>A0A6J7I244_9ZZZZ</name>
<evidence type="ECO:0000313" key="1">
    <source>
        <dbReference type="EMBL" id="CAB4924835.1"/>
    </source>
</evidence>
<proteinExistence type="predicted"/>
<reference evidence="1" key="1">
    <citation type="submission" date="2020-05" db="EMBL/GenBank/DDBJ databases">
        <authorList>
            <person name="Chiriac C."/>
            <person name="Salcher M."/>
            <person name="Ghai R."/>
            <person name="Kavagutti S V."/>
        </authorList>
    </citation>
    <scope>NUCLEOTIDE SEQUENCE</scope>
</reference>
<dbReference type="EMBL" id="CAFBMK010000126">
    <property type="protein sequence ID" value="CAB4924835.1"/>
    <property type="molecule type" value="Genomic_DNA"/>
</dbReference>
<gene>
    <name evidence="1" type="ORF">UFOPK3564_02044</name>
</gene>
<organism evidence="1">
    <name type="scientific">freshwater metagenome</name>
    <dbReference type="NCBI Taxonomy" id="449393"/>
    <lineage>
        <taxon>unclassified sequences</taxon>
        <taxon>metagenomes</taxon>
        <taxon>ecological metagenomes</taxon>
    </lineage>
</organism>
<protein>
    <submittedName>
        <fullName evidence="1">Unannotated protein</fullName>
    </submittedName>
</protein>
<accession>A0A6J7I244</accession>
<sequence length="48" mass="5372">MAATSTGAHLVKTKLEERPPRGRYRVRVYATDAAGNQAKPIYRTLSLR</sequence>